<keyword evidence="2" id="KW-0645">Protease</keyword>
<feature type="compositionally biased region" description="Polar residues" evidence="1">
    <location>
        <begin position="30"/>
        <end position="46"/>
    </location>
</feature>
<evidence type="ECO:0000256" key="1">
    <source>
        <dbReference type="SAM" id="MobiDB-lite"/>
    </source>
</evidence>
<dbReference type="Gene3D" id="3.90.226.10">
    <property type="entry name" value="2-enoyl-CoA Hydratase, Chain A, domain 1"/>
    <property type="match status" value="1"/>
</dbReference>
<dbReference type="EMBL" id="JAJNOR010000004">
    <property type="protein sequence ID" value="MCD2492342.1"/>
    <property type="molecule type" value="Genomic_DNA"/>
</dbReference>
<dbReference type="AlphaFoldDB" id="A0AAP2W9V3"/>
<evidence type="ECO:0000313" key="3">
    <source>
        <dbReference type="Proteomes" id="UP001299265"/>
    </source>
</evidence>
<keyword evidence="3" id="KW-1185">Reference proteome</keyword>
<organism evidence="2 3">
    <name type="scientific">Lientehia hominis</name>
    <dbReference type="NCBI Taxonomy" id="2897778"/>
    <lineage>
        <taxon>Bacteria</taxon>
        <taxon>Bacillati</taxon>
        <taxon>Bacillota</taxon>
        <taxon>Clostridia</taxon>
        <taxon>Lachnospirales</taxon>
        <taxon>Lachnospiraceae</taxon>
        <taxon>Lientehia</taxon>
    </lineage>
</organism>
<gene>
    <name evidence="2" type="ORF">LQE92_06815</name>
</gene>
<proteinExistence type="predicted"/>
<dbReference type="GO" id="GO:0006508">
    <property type="term" value="P:proteolysis"/>
    <property type="evidence" value="ECO:0007669"/>
    <property type="project" value="UniProtKB-KW"/>
</dbReference>
<evidence type="ECO:0000313" key="2">
    <source>
        <dbReference type="EMBL" id="MCD2492342.1"/>
    </source>
</evidence>
<keyword evidence="2" id="KW-0378">Hydrolase</keyword>
<name>A0AAP2W9V3_9FIRM</name>
<comment type="caution">
    <text evidence="2">The sequence shown here is derived from an EMBL/GenBank/DDBJ whole genome shotgun (WGS) entry which is preliminary data.</text>
</comment>
<reference evidence="2 3" key="1">
    <citation type="submission" date="2021-11" db="EMBL/GenBank/DDBJ databases">
        <title>Lacrimispora sp. nov. NSJ-141 isolated from human feces.</title>
        <authorList>
            <person name="Abdugheni R."/>
        </authorList>
    </citation>
    <scope>NUCLEOTIDE SEQUENCE [LARGE SCALE GENOMIC DNA]</scope>
    <source>
        <strain evidence="2 3">NSJ-141</strain>
    </source>
</reference>
<dbReference type="Pfam" id="PF00574">
    <property type="entry name" value="CLP_protease"/>
    <property type="match status" value="1"/>
</dbReference>
<feature type="region of interest" description="Disordered" evidence="1">
    <location>
        <begin position="1"/>
        <end position="51"/>
    </location>
</feature>
<dbReference type="Proteomes" id="UP001299265">
    <property type="component" value="Unassembled WGS sequence"/>
</dbReference>
<sequence length="269" mass="29216">MGDGVRKDKTEKEGQCGKADWKELSDGGTVRNSSGENGAENQASDNQVKDEKIQDYGQVVLDEGNGKEKGKIYLLSIIGEIEGHENLNSSSKTTKYEHVLPKLAQIEDSEDIDGVLLLINTQGGDVSSGLALAEMVASLSKPTVSLIIGDSHSIGVPLAVSADDSFIVPTATMLIHPVRMTGMTIGAPQTYHYFQRIQDRITGFVADHSKMPQDKIEELMMSTKDLTKDLGTLLVGEDTVRLGLIHQVGGIDKALKRLHEMIDERRSEA</sequence>
<dbReference type="InterPro" id="IPR029045">
    <property type="entry name" value="ClpP/crotonase-like_dom_sf"/>
</dbReference>
<feature type="compositionally biased region" description="Basic and acidic residues" evidence="1">
    <location>
        <begin position="1"/>
        <end position="25"/>
    </location>
</feature>
<accession>A0AAP2W9V3</accession>
<dbReference type="GO" id="GO:0008233">
    <property type="term" value="F:peptidase activity"/>
    <property type="evidence" value="ECO:0007669"/>
    <property type="project" value="UniProtKB-KW"/>
</dbReference>
<dbReference type="SUPFAM" id="SSF52096">
    <property type="entry name" value="ClpP/crotonase"/>
    <property type="match status" value="1"/>
</dbReference>
<dbReference type="InterPro" id="IPR023562">
    <property type="entry name" value="ClpP/TepA"/>
</dbReference>
<protein>
    <submittedName>
        <fullName evidence="2">ATP-dependent Clp protease proteolytic subunit</fullName>
    </submittedName>
</protein>